<name>A0A0J1FQV0_9FIRM</name>
<evidence type="ECO:0000256" key="1">
    <source>
        <dbReference type="ARBA" id="ARBA00005709"/>
    </source>
</evidence>
<keyword evidence="7" id="KW-0966">Cell projection</keyword>
<dbReference type="Gene3D" id="1.20.1330.10">
    <property type="entry name" value="f41 fragment of flagellin, N-terminal domain"/>
    <property type="match status" value="2"/>
</dbReference>
<evidence type="ECO:0000256" key="2">
    <source>
        <dbReference type="ARBA" id="ARBA00020110"/>
    </source>
</evidence>
<keyword evidence="3 4" id="KW-0975">Bacterial flagellum</keyword>
<evidence type="ECO:0000313" key="8">
    <source>
        <dbReference type="Proteomes" id="UP000036356"/>
    </source>
</evidence>
<dbReference type="InterPro" id="IPR001492">
    <property type="entry name" value="Flagellin"/>
</dbReference>
<dbReference type="Pfam" id="PF00669">
    <property type="entry name" value="Flagellin_N"/>
    <property type="match status" value="1"/>
</dbReference>
<dbReference type="Proteomes" id="UP000036356">
    <property type="component" value="Unassembled WGS sequence"/>
</dbReference>
<comment type="function">
    <text evidence="4">Flagellin is the subunit protein which polymerizes to form the filaments of bacterial flagella.</text>
</comment>
<evidence type="ECO:0000259" key="5">
    <source>
        <dbReference type="Pfam" id="PF00669"/>
    </source>
</evidence>
<dbReference type="InterPro" id="IPR042187">
    <property type="entry name" value="Flagellin_C_sub2"/>
</dbReference>
<dbReference type="GO" id="GO:0005576">
    <property type="term" value="C:extracellular region"/>
    <property type="evidence" value="ECO:0007669"/>
    <property type="project" value="UniProtKB-SubCell"/>
</dbReference>
<keyword evidence="7" id="KW-0282">Flagellum</keyword>
<dbReference type="PANTHER" id="PTHR42792">
    <property type="entry name" value="FLAGELLIN"/>
    <property type="match status" value="1"/>
</dbReference>
<comment type="similarity">
    <text evidence="1 4">Belongs to the bacterial flagellin family.</text>
</comment>
<feature type="domain" description="Flagellin N-terminal" evidence="5">
    <location>
        <begin position="5"/>
        <end position="141"/>
    </location>
</feature>
<comment type="caution">
    <text evidence="7">The sequence shown here is derived from an EMBL/GenBank/DDBJ whole genome shotgun (WGS) entry which is preliminary data.</text>
</comment>
<dbReference type="PANTHER" id="PTHR42792:SF2">
    <property type="entry name" value="FLAGELLIN"/>
    <property type="match status" value="1"/>
</dbReference>
<feature type="domain" description="Flagellin C-terminal" evidence="6">
    <location>
        <begin position="191"/>
        <end position="275"/>
    </location>
</feature>
<dbReference type="Gene3D" id="6.10.10.10">
    <property type="entry name" value="Flagellar export chaperone, C-terminal domain"/>
    <property type="match status" value="1"/>
</dbReference>
<dbReference type="InterPro" id="IPR001029">
    <property type="entry name" value="Flagellin_N"/>
</dbReference>
<dbReference type="Pfam" id="PF00700">
    <property type="entry name" value="Flagellin_C"/>
    <property type="match status" value="1"/>
</dbReference>
<evidence type="ECO:0000256" key="4">
    <source>
        <dbReference type="RuleBase" id="RU362073"/>
    </source>
</evidence>
<keyword evidence="8" id="KW-1185">Reference proteome</keyword>
<evidence type="ECO:0000259" key="6">
    <source>
        <dbReference type="Pfam" id="PF00700"/>
    </source>
</evidence>
<reference evidence="7 8" key="1">
    <citation type="submission" date="2015-06" db="EMBL/GenBank/DDBJ databases">
        <title>Draft genome of the moderately acidophilic sulfate reducer Candidatus Desulfosporosinus acididurans strain M1.</title>
        <authorList>
            <person name="Poehlein A."/>
            <person name="Petzsch P."/>
            <person name="Johnson B.D."/>
            <person name="Schloemann M."/>
            <person name="Daniel R."/>
            <person name="Muehling M."/>
        </authorList>
    </citation>
    <scope>NUCLEOTIDE SEQUENCE [LARGE SCALE GENOMIC DNA]</scope>
    <source>
        <strain evidence="7 8">M1</strain>
    </source>
</reference>
<accession>A0A0J1FQV0</accession>
<keyword evidence="4" id="KW-0964">Secreted</keyword>
<comment type="subcellular location">
    <subcellularLocation>
        <location evidence="4">Secreted</location>
    </subcellularLocation>
    <subcellularLocation>
        <location evidence="4">Bacterial flagellum</location>
    </subcellularLocation>
</comment>
<dbReference type="InterPro" id="IPR046358">
    <property type="entry name" value="Flagellin_C"/>
</dbReference>
<evidence type="ECO:0000256" key="3">
    <source>
        <dbReference type="ARBA" id="ARBA00023143"/>
    </source>
</evidence>
<dbReference type="AlphaFoldDB" id="A0A0J1FQV0"/>
<dbReference type="SUPFAM" id="SSF64518">
    <property type="entry name" value="Phase 1 flagellin"/>
    <property type="match status" value="1"/>
</dbReference>
<dbReference type="STRING" id="476652.DEAC_c19150"/>
<gene>
    <name evidence="7" type="primary">hag</name>
    <name evidence="7" type="ORF">DEAC_c19150</name>
</gene>
<keyword evidence="7" id="KW-0969">Cilium</keyword>
<evidence type="ECO:0000313" key="7">
    <source>
        <dbReference type="EMBL" id="KLU65879.1"/>
    </source>
</evidence>
<organism evidence="7 8">
    <name type="scientific">Desulfosporosinus acididurans</name>
    <dbReference type="NCBI Taxonomy" id="476652"/>
    <lineage>
        <taxon>Bacteria</taxon>
        <taxon>Bacillati</taxon>
        <taxon>Bacillota</taxon>
        <taxon>Clostridia</taxon>
        <taxon>Eubacteriales</taxon>
        <taxon>Desulfitobacteriaceae</taxon>
        <taxon>Desulfosporosinus</taxon>
    </lineage>
</organism>
<dbReference type="PATRIC" id="fig|476652.3.peg.1982"/>
<dbReference type="EMBL" id="LDZY01000006">
    <property type="protein sequence ID" value="KLU65879.1"/>
    <property type="molecule type" value="Genomic_DNA"/>
</dbReference>
<sequence>MSMFINSNMGSLTAQNNLNRTENSLQSSLAKLSSGYRINSAADDAAGLAISQKMTAQVNGLNQANRNAQDAISLVQTAEGAMGQTQAILQRMRQLAVQSANDTNTTSDRTQISLEVKALQSEITRIANTTQFNTKNLINGSLSSSALKFQIGANGGQTISLNIATMTASGLKVDTTKVSVTTRGGASVSIGAISAAIDSVSSARAKLGALENRLNFTMNNLTTAAQNLSSAQSQITNVDMASEMSSFTQNQVLAQAGTAMLAQANQTPQMILKLLQ</sequence>
<dbReference type="GO" id="GO:0005198">
    <property type="term" value="F:structural molecule activity"/>
    <property type="evidence" value="ECO:0007669"/>
    <property type="project" value="UniProtKB-UniRule"/>
</dbReference>
<dbReference type="GO" id="GO:0009288">
    <property type="term" value="C:bacterial-type flagellum"/>
    <property type="evidence" value="ECO:0007669"/>
    <property type="project" value="UniProtKB-SubCell"/>
</dbReference>
<dbReference type="PRINTS" id="PR00207">
    <property type="entry name" value="FLAGELLIN"/>
</dbReference>
<protein>
    <recommendedName>
        <fullName evidence="2 4">Flagellin</fullName>
    </recommendedName>
</protein>
<proteinExistence type="inferred from homology"/>